<dbReference type="Gene3D" id="3.60.110.10">
    <property type="entry name" value="Carbon-nitrogen hydrolase"/>
    <property type="match status" value="1"/>
</dbReference>
<evidence type="ECO:0000256" key="7">
    <source>
        <dbReference type="ARBA" id="ARBA00022840"/>
    </source>
</evidence>
<dbReference type="GO" id="GO:0005737">
    <property type="term" value="C:cytoplasm"/>
    <property type="evidence" value="ECO:0007669"/>
    <property type="project" value="InterPro"/>
</dbReference>
<dbReference type="UniPathway" id="UPA00253">
    <property type="reaction ID" value="UER00334"/>
</dbReference>
<evidence type="ECO:0000256" key="8">
    <source>
        <dbReference type="ARBA" id="ARBA00023027"/>
    </source>
</evidence>
<dbReference type="EMBL" id="UZAM01006864">
    <property type="protein sequence ID" value="VDO94711.1"/>
    <property type="molecule type" value="Genomic_DNA"/>
</dbReference>
<dbReference type="InterPro" id="IPR003010">
    <property type="entry name" value="C-N_Hydrolase"/>
</dbReference>
<protein>
    <recommendedName>
        <fullName evidence="4 10">Glutamine-dependent NAD(+) synthetase</fullName>
        <ecNumber evidence="3 10">6.3.5.1</ecNumber>
    </recommendedName>
    <alternativeName>
        <fullName evidence="9 10">NAD(+) synthase [glutamine-hydrolyzing]</fullName>
    </alternativeName>
</protein>
<dbReference type="OrthoDB" id="2020662at2759"/>
<dbReference type="Gene3D" id="3.40.50.620">
    <property type="entry name" value="HUPs"/>
    <property type="match status" value="2"/>
</dbReference>
<dbReference type="Pfam" id="PF00795">
    <property type="entry name" value="CN_hydrolase"/>
    <property type="match status" value="1"/>
</dbReference>
<evidence type="ECO:0000256" key="2">
    <source>
        <dbReference type="ARBA" id="ARBA00007145"/>
    </source>
</evidence>
<dbReference type="InterPro" id="IPR014445">
    <property type="entry name" value="Gln-dep_NAD_synthase"/>
</dbReference>
<keyword evidence="8 10" id="KW-0520">NAD</keyword>
<dbReference type="InterPro" id="IPR003694">
    <property type="entry name" value="NAD_synthase"/>
</dbReference>
<dbReference type="NCBIfam" id="TIGR00552">
    <property type="entry name" value="nadE"/>
    <property type="match status" value="1"/>
</dbReference>
<keyword evidence="5 10" id="KW-0436">Ligase</keyword>
<evidence type="ECO:0000256" key="6">
    <source>
        <dbReference type="ARBA" id="ARBA00022741"/>
    </source>
</evidence>
<organism evidence="15">
    <name type="scientific">Soboliphyme baturini</name>
    <dbReference type="NCBI Taxonomy" id="241478"/>
    <lineage>
        <taxon>Eukaryota</taxon>
        <taxon>Metazoa</taxon>
        <taxon>Ecdysozoa</taxon>
        <taxon>Nematoda</taxon>
        <taxon>Enoplea</taxon>
        <taxon>Dorylaimia</taxon>
        <taxon>Dioctophymatida</taxon>
        <taxon>Dioctophymatoidea</taxon>
        <taxon>Soboliphymatidae</taxon>
        <taxon>Soboliphyme</taxon>
    </lineage>
</organism>
<dbReference type="PANTHER" id="PTHR23090">
    <property type="entry name" value="NH 3 /GLUTAMINE-DEPENDENT NAD + SYNTHETASE"/>
    <property type="match status" value="1"/>
</dbReference>
<evidence type="ECO:0000313" key="15">
    <source>
        <dbReference type="WBParaSite" id="SBAD_0000162801-mRNA-1"/>
    </source>
</evidence>
<evidence type="ECO:0000256" key="10">
    <source>
        <dbReference type="PIRNR" id="PIRNR006630"/>
    </source>
</evidence>
<proteinExistence type="inferred from homology"/>
<comment type="pathway">
    <text evidence="1 10">Cofactor biosynthesis; NAD(+) biosynthesis; NAD(+) from deamido-NAD(+) (L-Gln route): step 1/1.</text>
</comment>
<keyword evidence="14" id="KW-1185">Reference proteome</keyword>
<dbReference type="GO" id="GO:0005524">
    <property type="term" value="F:ATP binding"/>
    <property type="evidence" value="ECO:0007669"/>
    <property type="project" value="UniProtKB-UniRule"/>
</dbReference>
<dbReference type="GO" id="GO:0004359">
    <property type="term" value="F:glutaminase activity"/>
    <property type="evidence" value="ECO:0007669"/>
    <property type="project" value="InterPro"/>
</dbReference>
<evidence type="ECO:0000256" key="3">
    <source>
        <dbReference type="ARBA" id="ARBA00012743"/>
    </source>
</evidence>
<dbReference type="GO" id="GO:0009435">
    <property type="term" value="P:NAD+ biosynthetic process"/>
    <property type="evidence" value="ECO:0007669"/>
    <property type="project" value="UniProtKB-UniRule"/>
</dbReference>
<dbReference type="PIRSF" id="PIRSF006630">
    <property type="entry name" value="NADS_GAT"/>
    <property type="match status" value="1"/>
</dbReference>
<comment type="similarity">
    <text evidence="2 10">In the C-terminal section; belongs to the NAD synthetase family.</text>
</comment>
<keyword evidence="6 10" id="KW-0547">Nucleotide-binding</keyword>
<name>A0A183ID63_9BILA</name>
<dbReference type="PANTHER" id="PTHR23090:SF9">
    <property type="entry name" value="GLUTAMINE-DEPENDENT NAD(+) SYNTHETASE"/>
    <property type="match status" value="1"/>
</dbReference>
<feature type="domain" description="NAD/GMP synthase" evidence="12">
    <location>
        <begin position="449"/>
        <end position="575"/>
    </location>
</feature>
<dbReference type="WBParaSite" id="SBAD_0000162801-mRNA-1">
    <property type="protein sequence ID" value="SBAD_0000162801-mRNA-1"/>
    <property type="gene ID" value="SBAD_0000162801"/>
</dbReference>
<dbReference type="SUPFAM" id="SSF56317">
    <property type="entry name" value="Carbon-nitrogen hydrolase"/>
    <property type="match status" value="1"/>
</dbReference>
<evidence type="ECO:0000259" key="11">
    <source>
        <dbReference type="Pfam" id="PF00795"/>
    </source>
</evidence>
<dbReference type="SUPFAM" id="SSF52402">
    <property type="entry name" value="Adenine nucleotide alpha hydrolases-like"/>
    <property type="match status" value="1"/>
</dbReference>
<evidence type="ECO:0000256" key="4">
    <source>
        <dbReference type="ARBA" id="ARBA00017309"/>
    </source>
</evidence>
<gene>
    <name evidence="13" type="ORF">SBAD_LOCUS1557</name>
</gene>
<dbReference type="AlphaFoldDB" id="A0A183ID63"/>
<evidence type="ECO:0000256" key="1">
    <source>
        <dbReference type="ARBA" id="ARBA00005188"/>
    </source>
</evidence>
<dbReference type="InterPro" id="IPR036526">
    <property type="entry name" value="C-N_Hydrolase_sf"/>
</dbReference>
<reference evidence="15" key="1">
    <citation type="submission" date="2016-06" db="UniProtKB">
        <authorList>
            <consortium name="WormBaseParasite"/>
        </authorList>
    </citation>
    <scope>IDENTIFICATION</scope>
</reference>
<evidence type="ECO:0000259" key="12">
    <source>
        <dbReference type="Pfam" id="PF02540"/>
    </source>
</evidence>
<evidence type="ECO:0000256" key="9">
    <source>
        <dbReference type="ARBA" id="ARBA00030681"/>
    </source>
</evidence>
<evidence type="ECO:0000313" key="14">
    <source>
        <dbReference type="Proteomes" id="UP000270296"/>
    </source>
</evidence>
<keyword evidence="7 10" id="KW-0067">ATP-binding</keyword>
<accession>A0A183ID63</accession>
<dbReference type="Pfam" id="PF02540">
    <property type="entry name" value="NAD_synthase"/>
    <property type="match status" value="1"/>
</dbReference>
<dbReference type="Proteomes" id="UP000270296">
    <property type="component" value="Unassembled WGS sequence"/>
</dbReference>
<feature type="domain" description="CN hydrolase" evidence="11">
    <location>
        <begin position="5"/>
        <end position="93"/>
    </location>
</feature>
<comment type="catalytic activity">
    <reaction evidence="10">
        <text>deamido-NAD(+) + L-glutamine + ATP + H2O = L-glutamate + AMP + diphosphate + NAD(+) + H(+)</text>
        <dbReference type="Rhea" id="RHEA:24384"/>
        <dbReference type="ChEBI" id="CHEBI:15377"/>
        <dbReference type="ChEBI" id="CHEBI:15378"/>
        <dbReference type="ChEBI" id="CHEBI:29985"/>
        <dbReference type="ChEBI" id="CHEBI:30616"/>
        <dbReference type="ChEBI" id="CHEBI:33019"/>
        <dbReference type="ChEBI" id="CHEBI:57540"/>
        <dbReference type="ChEBI" id="CHEBI:58359"/>
        <dbReference type="ChEBI" id="CHEBI:58437"/>
        <dbReference type="ChEBI" id="CHEBI:456215"/>
        <dbReference type="EC" id="6.3.5.1"/>
    </reaction>
</comment>
<reference evidence="13 14" key="2">
    <citation type="submission" date="2018-11" db="EMBL/GenBank/DDBJ databases">
        <authorList>
            <consortium name="Pathogen Informatics"/>
        </authorList>
    </citation>
    <scope>NUCLEOTIDE SEQUENCE [LARGE SCALE GENOMIC DNA]</scope>
</reference>
<evidence type="ECO:0000313" key="13">
    <source>
        <dbReference type="EMBL" id="VDO94711.1"/>
    </source>
</evidence>
<dbReference type="InterPro" id="IPR022310">
    <property type="entry name" value="NAD/GMP_synthase"/>
</dbReference>
<evidence type="ECO:0000256" key="5">
    <source>
        <dbReference type="ARBA" id="ARBA00022598"/>
    </source>
</evidence>
<dbReference type="EC" id="6.3.5.1" evidence="3 10"/>
<sequence>MVITKVGVCSLNQWAMDFEGNRVRILKSMSDQDMFCFSAENGARIRVGSELEVCGYGCKSHFLEADTYFHAWQVVASIMCSDFCEGMLVVIGMHILLIRPSRFISNSRGYTEHQWFSTWNRPGETEEFFLPDFIEQHSVPLFGDAVLCFKDVSVAFQTGSEFLHPEGSYLWSDSSSADIFCVSAAVPHYLSGYEHLTNTVVHGYPGRYGGVLLFSNQLGCDGDQDYFDGGSIIVVNNNVVSSTDRFSMADLISVMLFSVSSSFRLGSASWLWQYLRRSGHNGFFLPLSGGKDSSAVACIVSTLCGLLCQAVNLGESDVLNDIRRIVDDPSYSPQDARELCNRLFVTCYLATENSSSISQANSSALAADIGRGLASYLVGCPNYLVRLENGKNRGCGSTARSVERIIGKFYHSIFSHHLNININSAVKAVLDIFTGAFNKLPRFRCHGGESRENLALQNVQARLRMVITYLFAQLTLWAQSRSGSLLVLGSANCDESLLGYMTKYDCSSADVNPIGYFSKKQLTSYLQFCEIKYEYESLKRIIETPPTAELEPLSGGSLVQTDEVEDMGITYDELSALSVYRRPGFYGPYSTFCKFLAASQGKASPSQVAVKVKHFYRRYAINRHKMTVVTPSYRATLLCPDDSRPFLYNVQWPWQFRQIDDKVGGANQRKHQYFLCLLQVKQLKDSFQL</sequence>
<dbReference type="InterPro" id="IPR014729">
    <property type="entry name" value="Rossmann-like_a/b/a_fold"/>
</dbReference>
<dbReference type="FunFam" id="3.40.50.620:FF:000036">
    <property type="entry name" value="Glutamine-dependent NAD(+) synthetase"/>
    <property type="match status" value="1"/>
</dbReference>
<dbReference type="CDD" id="cd00553">
    <property type="entry name" value="NAD_synthase"/>
    <property type="match status" value="1"/>
</dbReference>
<dbReference type="GO" id="GO:0003952">
    <property type="term" value="F:NAD+ synthase (glutamine-hydrolyzing) activity"/>
    <property type="evidence" value="ECO:0007669"/>
    <property type="project" value="UniProtKB-UniRule"/>
</dbReference>